<keyword evidence="3" id="KW-1185">Reference proteome</keyword>
<evidence type="ECO:0000256" key="1">
    <source>
        <dbReference type="SAM" id="MobiDB-lite"/>
    </source>
</evidence>
<dbReference type="EMBL" id="JAXCGZ010013748">
    <property type="protein sequence ID" value="KAK7072009.1"/>
    <property type="molecule type" value="Genomic_DNA"/>
</dbReference>
<feature type="region of interest" description="Disordered" evidence="1">
    <location>
        <begin position="197"/>
        <end position="216"/>
    </location>
</feature>
<feature type="compositionally biased region" description="Polar residues" evidence="1">
    <location>
        <begin position="33"/>
        <end position="55"/>
    </location>
</feature>
<protein>
    <submittedName>
        <fullName evidence="2">Uncharacterized protein</fullName>
    </submittedName>
</protein>
<evidence type="ECO:0000313" key="2">
    <source>
        <dbReference type="EMBL" id="KAK7072009.1"/>
    </source>
</evidence>
<comment type="caution">
    <text evidence="2">The sequence shown here is derived from an EMBL/GenBank/DDBJ whole genome shotgun (WGS) entry which is preliminary data.</text>
</comment>
<feature type="non-terminal residue" evidence="2">
    <location>
        <position position="757"/>
    </location>
</feature>
<accession>A0AAN9A2M8</accession>
<evidence type="ECO:0000313" key="3">
    <source>
        <dbReference type="Proteomes" id="UP001381693"/>
    </source>
</evidence>
<dbReference type="Proteomes" id="UP001381693">
    <property type="component" value="Unassembled WGS sequence"/>
</dbReference>
<organism evidence="2 3">
    <name type="scientific">Halocaridina rubra</name>
    <name type="common">Hawaiian red shrimp</name>
    <dbReference type="NCBI Taxonomy" id="373956"/>
    <lineage>
        <taxon>Eukaryota</taxon>
        <taxon>Metazoa</taxon>
        <taxon>Ecdysozoa</taxon>
        <taxon>Arthropoda</taxon>
        <taxon>Crustacea</taxon>
        <taxon>Multicrustacea</taxon>
        <taxon>Malacostraca</taxon>
        <taxon>Eumalacostraca</taxon>
        <taxon>Eucarida</taxon>
        <taxon>Decapoda</taxon>
        <taxon>Pleocyemata</taxon>
        <taxon>Caridea</taxon>
        <taxon>Atyoidea</taxon>
        <taxon>Atyidae</taxon>
        <taxon>Halocaridina</taxon>
    </lineage>
</organism>
<name>A0AAN9A2M8_HALRR</name>
<dbReference type="AlphaFoldDB" id="A0AAN9A2M8"/>
<feature type="region of interest" description="Disordered" evidence="1">
    <location>
        <begin position="1"/>
        <end position="55"/>
    </location>
</feature>
<gene>
    <name evidence="2" type="ORF">SK128_001686</name>
</gene>
<proteinExistence type="predicted"/>
<feature type="compositionally biased region" description="Low complexity" evidence="1">
    <location>
        <begin position="204"/>
        <end position="216"/>
    </location>
</feature>
<sequence length="757" mass="84509">MTSNIPTNVLEKSVPFESTPARPKEYEPALTRQEAQSSVTLSEKQNRDYSSVVSTKNNTQNTLLLVGRKTSPEENGPALPENVEVVQNVMQSQVCTSESVSQNTIVPLKETIFDEKNLPTLSEYPEVLPRSGKSFTTCVISPQNLHLPPDKTKVLENTPPSFTESTEALCSREPNQIISCRSNSQSTLLPLEEHDLAEEDSREQNQIISSRSNSQRTLLPLEEHDLAAENDSTIECKKDTHTTEQSHVTCDSILQSTDKSIGETVLTDKKCPNFTEPTEELDSVEMSHVITCENNTQSTLLPSSETILESDDNSVLCENTEVLVTGEQSQVVTCSEIPKSSPLPMQIEENDPGTTESNEVLYNREQNKISNCEQSKPLTHRETTVAEESESSVPKCTKALPNREPSNIAKCDSLPKKTQLPVTETVLAEENDPDLTEYPEVLRNGKDNQIVPCENISQNTLLPLRNTTVVKENAPISTTQAKHLYNNSNSKSQCEEGKQNNECETIFQTPVLPTEEKCTEPNSKNSTTLSGANTDVNNLVIAGKNALSPLQPLIGREAPTGVSSLSYVRVDHLFSKNHFCPESNEHSGIKVRSDFIDLSDKSVPKNRETENECGEHRVLEEILLPSEDVVQNLPLHKAQKKPSNNLEIHWKLITNEHHSDMHSMQKHINWFVAIDRGTCFMGLNKKSFKALVKMEAIIDSMLCNKFGQKYTAGLTSTEICASWPDLSCPVNLHRLADSPLYKYYSDTGTWRKWYIRN</sequence>
<reference evidence="2 3" key="1">
    <citation type="submission" date="2023-11" db="EMBL/GenBank/DDBJ databases">
        <title>Halocaridina rubra genome assembly.</title>
        <authorList>
            <person name="Smith C."/>
        </authorList>
    </citation>
    <scope>NUCLEOTIDE SEQUENCE [LARGE SCALE GENOMIC DNA]</scope>
    <source>
        <strain evidence="2">EP-1</strain>
        <tissue evidence="2">Whole</tissue>
    </source>
</reference>